<organism evidence="1 2">
    <name type="scientific">Burkholderia pseudomallei (strain 1710b)</name>
    <dbReference type="NCBI Taxonomy" id="320372"/>
    <lineage>
        <taxon>Bacteria</taxon>
        <taxon>Pseudomonadati</taxon>
        <taxon>Pseudomonadota</taxon>
        <taxon>Betaproteobacteria</taxon>
        <taxon>Burkholderiales</taxon>
        <taxon>Burkholderiaceae</taxon>
        <taxon>Burkholderia</taxon>
        <taxon>pseudomallei group</taxon>
    </lineage>
</organism>
<dbReference type="EMBL" id="CP000124">
    <property type="protein sequence ID" value="ABA47991.1"/>
    <property type="molecule type" value="Genomic_DNA"/>
</dbReference>
<dbReference type="Gene3D" id="2.30.110.10">
    <property type="entry name" value="Electron Transport, Fmn-binding Protein, Chain A"/>
    <property type="match status" value="1"/>
</dbReference>
<dbReference type="InterPro" id="IPR012349">
    <property type="entry name" value="Split_barrel_FMN-bd"/>
</dbReference>
<dbReference type="PANTHER" id="PTHR35802">
    <property type="entry name" value="PROTEASE SYNTHASE AND SPORULATION PROTEIN PAI 2"/>
    <property type="match status" value="1"/>
</dbReference>
<protein>
    <submittedName>
        <fullName evidence="1">Transcriptional regulator, PaiB homolog</fullName>
    </submittedName>
</protein>
<evidence type="ECO:0000313" key="2">
    <source>
        <dbReference type="Proteomes" id="UP000002700"/>
    </source>
</evidence>
<name>Q3JTZ2_BURP1</name>
<dbReference type="PANTHER" id="PTHR35802:SF1">
    <property type="entry name" value="PROTEASE SYNTHASE AND SPORULATION PROTEIN PAI 2"/>
    <property type="match status" value="1"/>
</dbReference>
<proteinExistence type="predicted"/>
<gene>
    <name evidence="1" type="ordered locus">BURPS1710b_1557</name>
</gene>
<dbReference type="InterPro" id="IPR007396">
    <property type="entry name" value="TR_PAI2-type"/>
</dbReference>
<reference evidence="1 2" key="1">
    <citation type="submission" date="2005-09" db="EMBL/GenBank/DDBJ databases">
        <authorList>
            <person name="Woods D.E."/>
            <person name="Nierman W.C."/>
        </authorList>
    </citation>
    <scope>NUCLEOTIDE SEQUENCE [LARGE SCALE GENOMIC DNA]</scope>
    <source>
        <strain evidence="1 2">1710b</strain>
    </source>
</reference>
<dbReference type="AlphaFoldDB" id="Q3JTZ2"/>
<sequence>MIPVHPKPFKLVLQNKPVRDDNSRTVQSRCAARTRPNRGAAMYVPAHFEENRTDALHALIAQHPFGILVTHGDGGLDANHIPFELAPGEGPLGVLRAHVARANPVWQQVSDGDEVLAVFRAGDAYISPNWYPSKHELHRQVPTWNYVVVHAHGRIAVRDEASFVRGVVARLTRTHEAAQPVPWKIGDAPRDYIDTMLQAIVGLQIDITRLVGKCKLGQNKDARDIRGAGQALKARGDDAIGNRMLAKAAEKPE</sequence>
<dbReference type="SUPFAM" id="SSF50475">
    <property type="entry name" value="FMN-binding split barrel"/>
    <property type="match status" value="1"/>
</dbReference>
<dbReference type="Proteomes" id="UP000002700">
    <property type="component" value="Chromosome I"/>
</dbReference>
<accession>Q3JTZ2</accession>
<evidence type="ECO:0000313" key="1">
    <source>
        <dbReference type="EMBL" id="ABA47991.1"/>
    </source>
</evidence>
<dbReference type="EnsemblBacteria" id="ABA47991">
    <property type="protein sequence ID" value="ABA47991"/>
    <property type="gene ID" value="BURPS1710b_1557"/>
</dbReference>
<dbReference type="HOGENOM" id="CLU_065853_0_0_4"/>
<dbReference type="Pfam" id="PF04299">
    <property type="entry name" value="FMN_bind_2"/>
    <property type="match status" value="1"/>
</dbReference>
<dbReference type="KEGG" id="bpm:BURPS1710b_1557"/>